<evidence type="ECO:0000256" key="6">
    <source>
        <dbReference type="ARBA" id="ARBA00022989"/>
    </source>
</evidence>
<name>A0A662ZHL9_9GAMM</name>
<evidence type="ECO:0000313" key="10">
    <source>
        <dbReference type="EMBL" id="SFP30756.1"/>
    </source>
</evidence>
<comment type="subcellular location">
    <subcellularLocation>
        <location evidence="8">Cell inner membrane</location>
        <topology evidence="8">Multi-pass membrane protein</topology>
    </subcellularLocation>
    <subcellularLocation>
        <location evidence="1">Cell membrane</location>
        <topology evidence="1">Multi-pass membrane protein</topology>
    </subcellularLocation>
</comment>
<evidence type="ECO:0000256" key="8">
    <source>
        <dbReference type="RuleBase" id="RU365088"/>
    </source>
</evidence>
<dbReference type="NCBIfam" id="TIGR00710">
    <property type="entry name" value="efflux_Bcr_CflA"/>
    <property type="match status" value="1"/>
</dbReference>
<dbReference type="CDD" id="cd17320">
    <property type="entry name" value="MFS_MdfA_MDR_like"/>
    <property type="match status" value="1"/>
</dbReference>
<feature type="transmembrane region" description="Helical" evidence="8">
    <location>
        <begin position="277"/>
        <end position="298"/>
    </location>
</feature>
<dbReference type="OrthoDB" id="9814303at2"/>
<dbReference type="AlphaFoldDB" id="A0A662ZHL9"/>
<keyword evidence="11" id="KW-1185">Reference proteome</keyword>
<evidence type="ECO:0000256" key="4">
    <source>
        <dbReference type="ARBA" id="ARBA00022475"/>
    </source>
</evidence>
<feature type="transmembrane region" description="Helical" evidence="8">
    <location>
        <begin position="246"/>
        <end position="270"/>
    </location>
</feature>
<protein>
    <recommendedName>
        <fullName evidence="8">Bcr/CflA family efflux transporter</fullName>
    </recommendedName>
</protein>
<keyword evidence="5 8" id="KW-0812">Transmembrane</keyword>
<evidence type="ECO:0000256" key="7">
    <source>
        <dbReference type="ARBA" id="ARBA00023136"/>
    </source>
</evidence>
<proteinExistence type="inferred from homology"/>
<evidence type="ECO:0000256" key="5">
    <source>
        <dbReference type="ARBA" id="ARBA00022692"/>
    </source>
</evidence>
<comment type="similarity">
    <text evidence="2 8">Belongs to the major facilitator superfamily. Bcr/CmlA family.</text>
</comment>
<dbReference type="GO" id="GO:1990961">
    <property type="term" value="P:xenobiotic detoxification by transmembrane export across the plasma membrane"/>
    <property type="evidence" value="ECO:0007669"/>
    <property type="project" value="InterPro"/>
</dbReference>
<dbReference type="PANTHER" id="PTHR23502">
    <property type="entry name" value="MAJOR FACILITATOR SUPERFAMILY"/>
    <property type="match status" value="1"/>
</dbReference>
<evidence type="ECO:0000313" key="11">
    <source>
        <dbReference type="Proteomes" id="UP000243745"/>
    </source>
</evidence>
<dbReference type="InterPro" id="IPR020846">
    <property type="entry name" value="MFS_dom"/>
</dbReference>
<evidence type="ECO:0000256" key="1">
    <source>
        <dbReference type="ARBA" id="ARBA00004651"/>
    </source>
</evidence>
<dbReference type="Pfam" id="PF07690">
    <property type="entry name" value="MFS_1"/>
    <property type="match status" value="1"/>
</dbReference>
<feature type="transmembrane region" description="Helical" evidence="8">
    <location>
        <begin position="368"/>
        <end position="387"/>
    </location>
</feature>
<dbReference type="NCBIfam" id="NF008314">
    <property type="entry name" value="PRK11102.1"/>
    <property type="match status" value="1"/>
</dbReference>
<feature type="transmembrane region" description="Helical" evidence="8">
    <location>
        <begin position="45"/>
        <end position="63"/>
    </location>
</feature>
<dbReference type="EMBL" id="FOXF01000014">
    <property type="protein sequence ID" value="SFP30756.1"/>
    <property type="molecule type" value="Genomic_DNA"/>
</dbReference>
<keyword evidence="8" id="KW-0997">Cell inner membrane</keyword>
<keyword evidence="7 8" id="KW-0472">Membrane</keyword>
<dbReference type="PROSITE" id="PS50850">
    <property type="entry name" value="MFS"/>
    <property type="match status" value="1"/>
</dbReference>
<feature type="transmembrane region" description="Helical" evidence="8">
    <location>
        <begin position="104"/>
        <end position="121"/>
    </location>
</feature>
<dbReference type="InterPro" id="IPR036259">
    <property type="entry name" value="MFS_trans_sf"/>
</dbReference>
<evidence type="ECO:0000256" key="2">
    <source>
        <dbReference type="ARBA" id="ARBA00006236"/>
    </source>
</evidence>
<evidence type="ECO:0000259" key="9">
    <source>
        <dbReference type="PROSITE" id="PS50850"/>
    </source>
</evidence>
<dbReference type="GO" id="GO:0015385">
    <property type="term" value="F:sodium:proton antiporter activity"/>
    <property type="evidence" value="ECO:0007669"/>
    <property type="project" value="TreeGrafter"/>
</dbReference>
<feature type="transmembrane region" description="Helical" evidence="8">
    <location>
        <begin position="164"/>
        <end position="182"/>
    </location>
</feature>
<organism evidence="10 11">
    <name type="scientific">Ruminobacter amylophilus</name>
    <dbReference type="NCBI Taxonomy" id="867"/>
    <lineage>
        <taxon>Bacteria</taxon>
        <taxon>Pseudomonadati</taxon>
        <taxon>Pseudomonadota</taxon>
        <taxon>Gammaproteobacteria</taxon>
        <taxon>Aeromonadales</taxon>
        <taxon>Succinivibrionaceae</taxon>
        <taxon>Ruminobacter</taxon>
    </lineage>
</organism>
<keyword evidence="3 8" id="KW-0813">Transport</keyword>
<evidence type="ECO:0000256" key="3">
    <source>
        <dbReference type="ARBA" id="ARBA00022448"/>
    </source>
</evidence>
<dbReference type="InterPro" id="IPR011701">
    <property type="entry name" value="MFS"/>
</dbReference>
<dbReference type="GO" id="GO:0005886">
    <property type="term" value="C:plasma membrane"/>
    <property type="evidence" value="ECO:0007669"/>
    <property type="project" value="UniProtKB-SubCell"/>
</dbReference>
<feature type="domain" description="Major facilitator superfamily (MFS) profile" evidence="9">
    <location>
        <begin position="9"/>
        <end position="390"/>
    </location>
</feature>
<keyword evidence="6 8" id="KW-1133">Transmembrane helix</keyword>
<accession>A0A662ZHL9</accession>
<dbReference type="SUPFAM" id="SSF103473">
    <property type="entry name" value="MFS general substrate transporter"/>
    <property type="match status" value="1"/>
</dbReference>
<comment type="caution">
    <text evidence="8">Lacks conserved residue(s) required for the propagation of feature annotation.</text>
</comment>
<feature type="transmembrane region" description="Helical" evidence="8">
    <location>
        <begin position="212"/>
        <end position="240"/>
    </location>
</feature>
<feature type="transmembrane region" description="Helical" evidence="8">
    <location>
        <begin position="133"/>
        <end position="158"/>
    </location>
</feature>
<feature type="transmembrane region" description="Helical" evidence="8">
    <location>
        <begin position="75"/>
        <end position="92"/>
    </location>
</feature>
<keyword evidence="4" id="KW-1003">Cell membrane</keyword>
<feature type="transmembrane region" description="Helical" evidence="8">
    <location>
        <begin position="343"/>
        <end position="362"/>
    </location>
</feature>
<dbReference type="RefSeq" id="WP_093141588.1">
    <property type="nucleotide sequence ID" value="NZ_FOXF01000014.1"/>
</dbReference>
<reference evidence="10 11" key="1">
    <citation type="submission" date="2016-10" db="EMBL/GenBank/DDBJ databases">
        <authorList>
            <person name="Varghese N."/>
            <person name="Submissions S."/>
        </authorList>
    </citation>
    <scope>NUCLEOTIDE SEQUENCE [LARGE SCALE GENOMIC DNA]</scope>
    <source>
        <strain evidence="10 11">DSM 1361</strain>
    </source>
</reference>
<dbReference type="GO" id="GO:0042910">
    <property type="term" value="F:xenobiotic transmembrane transporter activity"/>
    <property type="evidence" value="ECO:0007669"/>
    <property type="project" value="InterPro"/>
</dbReference>
<gene>
    <name evidence="10" type="ORF">SAMN02910344_01037</name>
</gene>
<dbReference type="Proteomes" id="UP000243745">
    <property type="component" value="Unassembled WGS sequence"/>
</dbReference>
<dbReference type="PANTHER" id="PTHR23502:SF132">
    <property type="entry name" value="POLYAMINE TRANSPORTER 2-RELATED"/>
    <property type="match status" value="1"/>
</dbReference>
<sequence length="411" mass="43633">MSDAKFIKTVLILCFASCVAPLATDMYLPSLTTIAGVMNSSINDMQLTVSVFFGGFAVGQLFYGPVSDALGRRKIILAGTLLFTLASLGAVLTTDFRVFFCMRLLQALGGAAGAVIANAVMKDIFRGTQFNRAINLSMIAMSLAPLVAPTLGGFLAGFGWKYCFYLLTFIGVMILIFIGFGIKESLPVENRQPLNFRAVAGNYRRILGHRGVCGSVLAQAMNCAAMFAFISGASSVYMGIYGLDSMTFGIVFAMNVVTIMAVVSFTGFFVKRFGFMPTFLSALCLSAAGGTLLLAGALVEVESIVLVIIPVVMTVCTVGLVGALSTTYTLGKFPEMTGTASSVMGFMRFGLGSIAGLVFNCIPGKSAVPMAGTMFVLSVRALLVFLLSRRYRRDDPAIPGAVKEKVTDAEK</sequence>
<dbReference type="InterPro" id="IPR004812">
    <property type="entry name" value="Efflux_drug-R_Bcr/CmlA"/>
</dbReference>
<dbReference type="Gene3D" id="1.20.1720.10">
    <property type="entry name" value="Multidrug resistance protein D"/>
    <property type="match status" value="1"/>
</dbReference>
<feature type="transmembrane region" description="Helical" evidence="8">
    <location>
        <begin position="304"/>
        <end position="331"/>
    </location>
</feature>